<dbReference type="Proteomes" id="UP000219412">
    <property type="component" value="Unassembled WGS sequence"/>
</dbReference>
<name>A0A285UIZ8_9STAP</name>
<protein>
    <submittedName>
        <fullName evidence="5">2,4-dienoyl-CoA reductase-like NADH-dependent reductase (Old Yellow Enzyme family)</fullName>
    </submittedName>
</protein>
<dbReference type="AlphaFoldDB" id="A0A285UIZ8"/>
<evidence type="ECO:0000256" key="3">
    <source>
        <dbReference type="SAM" id="MobiDB-lite"/>
    </source>
</evidence>
<evidence type="ECO:0000313" key="5">
    <source>
        <dbReference type="EMBL" id="SOC41677.1"/>
    </source>
</evidence>
<dbReference type="InterPro" id="IPR051799">
    <property type="entry name" value="NADH_flavin_oxidoreductase"/>
</dbReference>
<dbReference type="GO" id="GO:0016491">
    <property type="term" value="F:oxidoreductase activity"/>
    <property type="evidence" value="ECO:0007669"/>
    <property type="project" value="UniProtKB-KW"/>
</dbReference>
<dbReference type="SUPFAM" id="SSF51395">
    <property type="entry name" value="FMN-linked oxidoreductases"/>
    <property type="match status" value="1"/>
</dbReference>
<feature type="region of interest" description="Disordered" evidence="3">
    <location>
        <begin position="112"/>
        <end position="145"/>
    </location>
</feature>
<dbReference type="Pfam" id="PF00724">
    <property type="entry name" value="Oxidored_FMN"/>
    <property type="match status" value="1"/>
</dbReference>
<dbReference type="GO" id="GO:0010181">
    <property type="term" value="F:FMN binding"/>
    <property type="evidence" value="ECO:0007669"/>
    <property type="project" value="InterPro"/>
</dbReference>
<keyword evidence="2" id="KW-0560">Oxidoreductase</keyword>
<dbReference type="PANTHER" id="PTHR43656">
    <property type="entry name" value="BINDING OXIDOREDUCTASE, PUTATIVE (AFU_ORTHOLOGUE AFUA_2G08260)-RELATED"/>
    <property type="match status" value="1"/>
</dbReference>
<proteinExistence type="predicted"/>
<evidence type="ECO:0000256" key="2">
    <source>
        <dbReference type="ARBA" id="ARBA00023002"/>
    </source>
</evidence>
<dbReference type="InterPro" id="IPR001155">
    <property type="entry name" value="OxRdtase_FMN_N"/>
</dbReference>
<evidence type="ECO:0000256" key="1">
    <source>
        <dbReference type="ARBA" id="ARBA00022630"/>
    </source>
</evidence>
<organism evidence="5 6">
    <name type="scientific">Salinicoccus kekensis</name>
    <dbReference type="NCBI Taxonomy" id="714307"/>
    <lineage>
        <taxon>Bacteria</taxon>
        <taxon>Bacillati</taxon>
        <taxon>Bacillota</taxon>
        <taxon>Bacilli</taxon>
        <taxon>Bacillales</taxon>
        <taxon>Staphylococcaceae</taxon>
        <taxon>Salinicoccus</taxon>
    </lineage>
</organism>
<evidence type="ECO:0000259" key="4">
    <source>
        <dbReference type="Pfam" id="PF00724"/>
    </source>
</evidence>
<dbReference type="Gene3D" id="3.20.20.70">
    <property type="entry name" value="Aldolase class I"/>
    <property type="match status" value="1"/>
</dbReference>
<dbReference type="InterPro" id="IPR013785">
    <property type="entry name" value="Aldolase_TIM"/>
</dbReference>
<feature type="compositionally biased region" description="Basic and acidic residues" evidence="3">
    <location>
        <begin position="132"/>
        <end position="144"/>
    </location>
</feature>
<dbReference type="RefSeq" id="WP_097040471.1">
    <property type="nucleotide sequence ID" value="NZ_OBQF01000003.1"/>
</dbReference>
<accession>A0A285UIZ8</accession>
<gene>
    <name evidence="5" type="ORF">SAMN05878391_1372</name>
</gene>
<feature type="domain" description="NADH:flavin oxidoreductase/NADH oxidase N-terminal" evidence="4">
    <location>
        <begin position="8"/>
        <end position="339"/>
    </location>
</feature>
<evidence type="ECO:0000313" key="6">
    <source>
        <dbReference type="Proteomes" id="UP000219412"/>
    </source>
</evidence>
<dbReference type="CDD" id="cd04735">
    <property type="entry name" value="OYE_like_4_FMN"/>
    <property type="match status" value="1"/>
</dbReference>
<dbReference type="PANTHER" id="PTHR43656:SF2">
    <property type="entry name" value="BINDING OXIDOREDUCTASE, PUTATIVE (AFU_ORTHOLOGUE AFUA_2G08260)-RELATED"/>
    <property type="match status" value="1"/>
</dbReference>
<keyword evidence="6" id="KW-1185">Reference proteome</keyword>
<reference evidence="6" key="1">
    <citation type="submission" date="2017-08" db="EMBL/GenBank/DDBJ databases">
        <authorList>
            <person name="Varghese N."/>
            <person name="Submissions S."/>
        </authorList>
    </citation>
    <scope>NUCLEOTIDE SEQUENCE [LARGE SCALE GENOMIC DNA]</scope>
    <source>
        <strain evidence="6">DSM 23173</strain>
    </source>
</reference>
<dbReference type="OrthoDB" id="9772736at2"/>
<dbReference type="EMBL" id="OBQF01000003">
    <property type="protein sequence ID" value="SOC41677.1"/>
    <property type="molecule type" value="Genomic_DNA"/>
</dbReference>
<keyword evidence="1" id="KW-0285">Flavoprotein</keyword>
<sequence length="381" mass="42665">MDEKYKPLFKTLRLPNGAELKNRFVLAPLTHISSNEDGTASIEEIEYMGKRSKDVGMAISAASNVTDLGKAFPGQPSVVRDSDIEGLRHLADEMKKNGAKAILQIHHGGVQAQPRLTPDYDSAGPSPITTRSFDETEPHHSREMTEDEIVETIKAFGEATRRAIEAGFDGVEIHGANRYIIHQFVSPHFNRRTDKWGENRYSFALAVTDEVLKAKAEHAGEDFIIGYRFSPEEAETPGIDMEITKILIEKLIEKPLDYLHASLGEVHSKTRTGKYAGTERIALLHEWIGGRMPLIGIGSVFTADQALDAIEGGNIELIGLGRALLLDHNFVGKIQAGRESTVNNMFDPEREDRYELPERLWEQLHDGFYPLPRVRSRQQSR</sequence>